<evidence type="ECO:0000313" key="2">
    <source>
        <dbReference type="EMBL" id="SDK88486.1"/>
    </source>
</evidence>
<dbReference type="OrthoDB" id="2039101at2"/>
<keyword evidence="1" id="KW-1133">Transmembrane helix</keyword>
<reference evidence="3" key="1">
    <citation type="submission" date="2016-10" db="EMBL/GenBank/DDBJ databases">
        <authorList>
            <person name="Varghese N."/>
            <person name="Submissions S."/>
        </authorList>
    </citation>
    <scope>NUCLEOTIDE SEQUENCE [LARGE SCALE GENOMIC DNA]</scope>
    <source>
        <strain evidence="3">DSM 19181</strain>
    </source>
</reference>
<keyword evidence="3" id="KW-1185">Reference proteome</keyword>
<proteinExistence type="predicted"/>
<protein>
    <submittedName>
        <fullName evidence="2">Uncharacterized protein</fullName>
    </submittedName>
</protein>
<gene>
    <name evidence="2" type="ORF">SAMN04488098_10806</name>
</gene>
<organism evidence="2 3">
    <name type="scientific">Alkalibacterium thalassium</name>
    <dbReference type="NCBI Taxonomy" id="426701"/>
    <lineage>
        <taxon>Bacteria</taxon>
        <taxon>Bacillati</taxon>
        <taxon>Bacillota</taxon>
        <taxon>Bacilli</taxon>
        <taxon>Lactobacillales</taxon>
        <taxon>Carnobacteriaceae</taxon>
        <taxon>Alkalibacterium</taxon>
    </lineage>
</organism>
<sequence length="166" mass="19588">MADRKKSFFHSEVWKLIYILLQCTWGLLQSTIGLILFLIFLRCPHDRFHGSIRTKWPTLNGLSLGLFIFTPNDKDSRLLRRYNGNQPRLTDQCERMSVHEYGHTYQSLILGPLYLFTVGITSLGWSRLNRYKQLRKECGVPYSSLWTERWANDLGEKVLERPSIRH</sequence>
<dbReference type="EMBL" id="FNFK01000080">
    <property type="protein sequence ID" value="SDK88486.1"/>
    <property type="molecule type" value="Genomic_DNA"/>
</dbReference>
<dbReference type="Proteomes" id="UP000199433">
    <property type="component" value="Unassembled WGS sequence"/>
</dbReference>
<evidence type="ECO:0000256" key="1">
    <source>
        <dbReference type="SAM" id="Phobius"/>
    </source>
</evidence>
<keyword evidence="1" id="KW-0472">Membrane</keyword>
<accession>A0A1G9FJC6</accession>
<evidence type="ECO:0000313" key="3">
    <source>
        <dbReference type="Proteomes" id="UP000199433"/>
    </source>
</evidence>
<feature type="transmembrane region" description="Helical" evidence="1">
    <location>
        <begin position="16"/>
        <end position="41"/>
    </location>
</feature>
<name>A0A1G9FJC6_9LACT</name>
<dbReference type="RefSeq" id="WP_091268827.1">
    <property type="nucleotide sequence ID" value="NZ_FNFK01000080.1"/>
</dbReference>
<keyword evidence="1" id="KW-0812">Transmembrane</keyword>
<dbReference type="STRING" id="426701.SAMN04488098_10806"/>
<feature type="transmembrane region" description="Helical" evidence="1">
    <location>
        <begin position="105"/>
        <end position="126"/>
    </location>
</feature>
<dbReference type="AlphaFoldDB" id="A0A1G9FJC6"/>